<sequence length="136" mass="15232">MGTIYREAKLTVTADVAWDFLDRYTRSEVHAFSACKSERQEDDYRVVTLADGTEIWERNVTVDPALMRAVYTIPSFPGAEHHQAEMRVLTDGDGAATLVWTTDLLPHELVERLSEAYEVMFGELVAAINEHGAQSG</sequence>
<reference evidence="1 2" key="1">
    <citation type="submission" date="2016-06" db="EMBL/GenBank/DDBJ databases">
        <authorList>
            <person name="Kjaerup R.B."/>
            <person name="Dalgaard T.S."/>
            <person name="Juul-Madsen H.R."/>
        </authorList>
    </citation>
    <scope>NUCLEOTIDE SEQUENCE [LARGE SCALE GENOMIC DNA]</scope>
    <source>
        <strain evidence="1 2">DSM 43904</strain>
    </source>
</reference>
<dbReference type="Gene3D" id="3.30.530.20">
    <property type="match status" value="1"/>
</dbReference>
<dbReference type="SUPFAM" id="SSF55961">
    <property type="entry name" value="Bet v1-like"/>
    <property type="match status" value="1"/>
</dbReference>
<accession>A0A1C5J4P9</accession>
<dbReference type="RefSeq" id="WP_088997850.1">
    <property type="nucleotide sequence ID" value="NZ_LT607750.1"/>
</dbReference>
<evidence type="ECO:0000313" key="2">
    <source>
        <dbReference type="Proteomes" id="UP000198217"/>
    </source>
</evidence>
<keyword evidence="2" id="KW-1185">Reference proteome</keyword>
<dbReference type="InterPro" id="IPR023393">
    <property type="entry name" value="START-like_dom_sf"/>
</dbReference>
<gene>
    <name evidence="1" type="ORF">GA0070609_4033</name>
</gene>
<protein>
    <recommendedName>
        <fullName evidence="3">Polyketide cyclase / dehydrase and lipid transport</fullName>
    </recommendedName>
</protein>
<evidence type="ECO:0000313" key="1">
    <source>
        <dbReference type="EMBL" id="SCG65261.1"/>
    </source>
</evidence>
<dbReference type="Proteomes" id="UP000198217">
    <property type="component" value="Chromosome I"/>
</dbReference>
<dbReference type="EMBL" id="LT607750">
    <property type="protein sequence ID" value="SCG65261.1"/>
    <property type="molecule type" value="Genomic_DNA"/>
</dbReference>
<organism evidence="1 2">
    <name type="scientific">Micromonospora echinaurantiaca</name>
    <dbReference type="NCBI Taxonomy" id="47857"/>
    <lineage>
        <taxon>Bacteria</taxon>
        <taxon>Bacillati</taxon>
        <taxon>Actinomycetota</taxon>
        <taxon>Actinomycetes</taxon>
        <taxon>Micromonosporales</taxon>
        <taxon>Micromonosporaceae</taxon>
        <taxon>Micromonospora</taxon>
    </lineage>
</organism>
<evidence type="ECO:0008006" key="3">
    <source>
        <dbReference type="Google" id="ProtNLM"/>
    </source>
</evidence>
<name>A0A1C5J4P9_9ACTN</name>
<proteinExistence type="predicted"/>
<dbReference type="AlphaFoldDB" id="A0A1C5J4P9"/>